<evidence type="ECO:0000313" key="1">
    <source>
        <dbReference type="EMBL" id="KAI3732580.1"/>
    </source>
</evidence>
<evidence type="ECO:0000313" key="2">
    <source>
        <dbReference type="Proteomes" id="UP001056120"/>
    </source>
</evidence>
<organism evidence="1 2">
    <name type="scientific">Smallanthus sonchifolius</name>
    <dbReference type="NCBI Taxonomy" id="185202"/>
    <lineage>
        <taxon>Eukaryota</taxon>
        <taxon>Viridiplantae</taxon>
        <taxon>Streptophyta</taxon>
        <taxon>Embryophyta</taxon>
        <taxon>Tracheophyta</taxon>
        <taxon>Spermatophyta</taxon>
        <taxon>Magnoliopsida</taxon>
        <taxon>eudicotyledons</taxon>
        <taxon>Gunneridae</taxon>
        <taxon>Pentapetalae</taxon>
        <taxon>asterids</taxon>
        <taxon>campanulids</taxon>
        <taxon>Asterales</taxon>
        <taxon>Asteraceae</taxon>
        <taxon>Asteroideae</taxon>
        <taxon>Heliantheae alliance</taxon>
        <taxon>Millerieae</taxon>
        <taxon>Smallanthus</taxon>
    </lineage>
</organism>
<comment type="caution">
    <text evidence="1">The sequence shown here is derived from an EMBL/GenBank/DDBJ whole genome shotgun (WGS) entry which is preliminary data.</text>
</comment>
<accession>A0ACB9CEA1</accession>
<gene>
    <name evidence="1" type="ORF">L1987_63786</name>
</gene>
<keyword evidence="2" id="KW-1185">Reference proteome</keyword>
<dbReference type="Proteomes" id="UP001056120">
    <property type="component" value="Linkage Group LG21"/>
</dbReference>
<protein>
    <submittedName>
        <fullName evidence="1">Uncharacterized protein</fullName>
    </submittedName>
</protein>
<dbReference type="EMBL" id="CM042038">
    <property type="protein sequence ID" value="KAI3732580.1"/>
    <property type="molecule type" value="Genomic_DNA"/>
</dbReference>
<name>A0ACB9CEA1_9ASTR</name>
<sequence length="124" mass="13052">MAGMMMKVLCMMVACMVVAAPYAEALSCGDVVSKLSPCLDYLKHGGKVSSSCCKGVKGLNAAAKTTSEKKTACGCMKNAYKSISGIKADNALVLPKKCDVDIPYKISPNTDCNKYGKVSLRLKG</sequence>
<reference evidence="1 2" key="2">
    <citation type="journal article" date="2022" name="Mol. Ecol. Resour.">
        <title>The genomes of chicory, endive, great burdock and yacon provide insights into Asteraceae paleo-polyploidization history and plant inulin production.</title>
        <authorList>
            <person name="Fan W."/>
            <person name="Wang S."/>
            <person name="Wang H."/>
            <person name="Wang A."/>
            <person name="Jiang F."/>
            <person name="Liu H."/>
            <person name="Zhao H."/>
            <person name="Xu D."/>
            <person name="Zhang Y."/>
        </authorList>
    </citation>
    <scope>NUCLEOTIDE SEQUENCE [LARGE SCALE GENOMIC DNA]</scope>
    <source>
        <strain evidence="2">cv. Yunnan</strain>
        <tissue evidence="1">Leaves</tissue>
    </source>
</reference>
<proteinExistence type="predicted"/>
<reference evidence="2" key="1">
    <citation type="journal article" date="2022" name="Mol. Ecol. Resour.">
        <title>The genomes of chicory, endive, great burdock and yacon provide insights into Asteraceae palaeo-polyploidization history and plant inulin production.</title>
        <authorList>
            <person name="Fan W."/>
            <person name="Wang S."/>
            <person name="Wang H."/>
            <person name="Wang A."/>
            <person name="Jiang F."/>
            <person name="Liu H."/>
            <person name="Zhao H."/>
            <person name="Xu D."/>
            <person name="Zhang Y."/>
        </authorList>
    </citation>
    <scope>NUCLEOTIDE SEQUENCE [LARGE SCALE GENOMIC DNA]</scope>
    <source>
        <strain evidence="2">cv. Yunnan</strain>
    </source>
</reference>